<keyword evidence="2" id="KW-1185">Reference proteome</keyword>
<dbReference type="NCBIfam" id="NF047658">
    <property type="entry name" value="HYC_CC_PP"/>
    <property type="match status" value="1"/>
</dbReference>
<dbReference type="eggNOG" id="ENOG502ZM52">
    <property type="taxonomic scope" value="Bacteria"/>
</dbReference>
<dbReference type="OrthoDB" id="886181at2"/>
<dbReference type="AlphaFoldDB" id="A0A074KR81"/>
<evidence type="ECO:0000313" key="1">
    <source>
        <dbReference type="EMBL" id="KEO72461.1"/>
    </source>
</evidence>
<dbReference type="RefSeq" id="WP_051720091.1">
    <property type="nucleotide sequence ID" value="NZ_JMIH01000024.1"/>
</dbReference>
<gene>
    <name evidence="1" type="ORF">EL17_17125</name>
</gene>
<reference evidence="1 2" key="1">
    <citation type="submission" date="2014-04" db="EMBL/GenBank/DDBJ databases">
        <title>Characterization and application of a salt tolerant electro-active bacterium.</title>
        <authorList>
            <person name="Yang L."/>
            <person name="Wei S."/>
            <person name="Tay Q.X.M."/>
        </authorList>
    </citation>
    <scope>NUCLEOTIDE SEQUENCE [LARGE SCALE GENOMIC DNA]</scope>
    <source>
        <strain evidence="1 2">LY1</strain>
    </source>
</reference>
<dbReference type="Proteomes" id="UP000027821">
    <property type="component" value="Unassembled WGS sequence"/>
</dbReference>
<evidence type="ECO:0000313" key="2">
    <source>
        <dbReference type="Proteomes" id="UP000027821"/>
    </source>
</evidence>
<dbReference type="Pfam" id="PF26622">
    <property type="entry name" value="DUF8199"/>
    <property type="match status" value="1"/>
</dbReference>
<comment type="caution">
    <text evidence="1">The sequence shown here is derived from an EMBL/GenBank/DDBJ whole genome shotgun (WGS) entry which is preliminary data.</text>
</comment>
<dbReference type="InterPro" id="IPR058060">
    <property type="entry name" value="HYC_CC_PP"/>
</dbReference>
<organism evidence="1 2">
    <name type="scientific">Anditalea andensis</name>
    <dbReference type="NCBI Taxonomy" id="1048983"/>
    <lineage>
        <taxon>Bacteria</taxon>
        <taxon>Pseudomonadati</taxon>
        <taxon>Bacteroidota</taxon>
        <taxon>Cytophagia</taxon>
        <taxon>Cytophagales</taxon>
        <taxon>Cytophagaceae</taxon>
        <taxon>Anditalea</taxon>
    </lineage>
</organism>
<dbReference type="STRING" id="1048983.EL17_17125"/>
<accession>A0A074KR81</accession>
<sequence length="128" mass="14674">MRQLIKISLFFIYLVCNAGMSYSLHFCSEKLEAINFYTEQKKCCSATEEESDCCEDVFSLDQANTEQTIAYLSDIQFLRTDSTVALMEFSALLSTLISSDSNDYKLCDKELSFIPDLPIFIKHQTFLI</sequence>
<name>A0A074KR81_9BACT</name>
<dbReference type="InterPro" id="IPR058512">
    <property type="entry name" value="DUF8199"/>
</dbReference>
<protein>
    <submittedName>
        <fullName evidence="1">Uncharacterized protein</fullName>
    </submittedName>
</protein>
<proteinExistence type="predicted"/>
<dbReference type="EMBL" id="JMIH01000024">
    <property type="protein sequence ID" value="KEO72461.1"/>
    <property type="molecule type" value="Genomic_DNA"/>
</dbReference>